<organism evidence="1">
    <name type="scientific">Serratia entomophila</name>
    <dbReference type="NCBI Taxonomy" id="42906"/>
    <lineage>
        <taxon>Bacteria</taxon>
        <taxon>Pseudomonadati</taxon>
        <taxon>Pseudomonadota</taxon>
        <taxon>Gammaproteobacteria</taxon>
        <taxon>Enterobacterales</taxon>
        <taxon>Yersiniaceae</taxon>
        <taxon>Serratia</taxon>
    </lineage>
</organism>
<protein>
    <submittedName>
        <fullName evidence="1">AreA</fullName>
    </submittedName>
</protein>
<name>A7M7G0_9GAMM</name>
<dbReference type="EMBL" id="AF135182">
    <property type="protein sequence ID" value="ABU23801.1"/>
    <property type="molecule type" value="Genomic_DNA"/>
</dbReference>
<dbReference type="Pfam" id="PF07275">
    <property type="entry name" value="ArdA"/>
    <property type="match status" value="1"/>
</dbReference>
<gene>
    <name evidence="1" type="primary">areA</name>
</gene>
<reference evidence="1" key="4">
    <citation type="submission" date="2017-12" db="EMBL/GenBank/DDBJ databases">
        <authorList>
            <person name="Hurst M.R.H."/>
        </authorList>
    </citation>
    <scope>NUCLEOTIDE SEQUENCE</scope>
    <source>
        <strain evidence="1">A1MO2</strain>
        <plasmid evidence="1">pADAP</plasmid>
    </source>
</reference>
<evidence type="ECO:0000313" key="1">
    <source>
        <dbReference type="EMBL" id="ABU23801.1"/>
    </source>
</evidence>
<dbReference type="AlphaFoldDB" id="A7M7G0"/>
<reference evidence="1" key="3">
    <citation type="journal article" date="2004" name="J. Bacteriol.">
        <title>Cloning Serratia entomophila antifeeding genes--a putative defective prophage active against the grass grub Costelytra zealandica.</title>
        <authorList>
            <person name="Hurst M.R."/>
            <person name="Glare T.R."/>
            <person name="Jackson T.A."/>
        </authorList>
    </citation>
    <scope>NUCLEOTIDE SEQUENCE</scope>
    <source>
        <strain evidence="1">A1MO2</strain>
        <plasmid evidence="1">pADAP</plasmid>
    </source>
</reference>
<keyword evidence="1" id="KW-0614">Plasmid</keyword>
<sequence>MSTTTPAVYVGTYHKYNCGSIAGQWFYLTDFDSAEDFYAACSTLHADEDDAEFMFQDWEGIPTRFASESQVSWAFIDAYKQAESEGQAAAFFAWSEYSGECDYDKFDEAYRGKPTVKKPMHASLWRIVACLVRFPSPCAIILILKPTPAICLPADWFLLMAMYFLPDLATGRGNPAIRRRMKLSPETRDIIRQYKTVVNERRQSAGLSPLKTERIIEEICYYMSYQCSVYIGGAFIIQGGRDVAGK</sequence>
<dbReference type="InterPro" id="IPR041895">
    <property type="entry name" value="ArdA_dom1"/>
</dbReference>
<reference evidence="1" key="2">
    <citation type="journal article" date="2003" name="Plasmid">
        <title>Peripheral sequences of the Serratia entomophila pADAP virulence-associated region.</title>
        <authorList>
            <person name="Hurst M.R."/>
            <person name="O'Callaghan M."/>
            <person name="Glare T.R."/>
        </authorList>
    </citation>
    <scope>NUCLEOTIDE SEQUENCE</scope>
    <source>
        <strain evidence="1">A1MO2</strain>
        <plasmid evidence="1">pADAP</plasmid>
    </source>
</reference>
<proteinExistence type="predicted"/>
<geneLocation type="plasmid" evidence="1">
    <name>pADAP</name>
</geneLocation>
<accession>A7M7G0</accession>
<dbReference type="Gene3D" id="3.10.20.480">
    <property type="entry name" value="Antirestriction protein ArdA, domain 1"/>
    <property type="match status" value="1"/>
</dbReference>
<dbReference type="InterPro" id="IPR009899">
    <property type="entry name" value="ArdA"/>
</dbReference>
<reference evidence="1" key="1">
    <citation type="journal article" date="2000" name="J. Bacteriol.">
        <title>Plasmid-located pathogenicity determinants of Serratia entomophila, the causal agent of amber disease of grass grub, show similarity to the insecticidal toxins of Photorhabdus luminescens.</title>
        <authorList>
            <person name="Hurst M.R."/>
            <person name="Glare T.R."/>
            <person name="Jackson T.A."/>
            <person name="Ronson C.W."/>
        </authorList>
    </citation>
    <scope>NUCLEOTIDE SEQUENCE</scope>
    <source>
        <strain evidence="1">A1MO2</strain>
        <plasmid evidence="1">pADAP</plasmid>
    </source>
</reference>